<dbReference type="InterPro" id="IPR013087">
    <property type="entry name" value="Znf_C2H2_type"/>
</dbReference>
<dbReference type="PROSITE" id="PS50089">
    <property type="entry name" value="ZF_RING_2"/>
    <property type="match status" value="1"/>
</dbReference>
<evidence type="ECO:0000313" key="6">
    <source>
        <dbReference type="Proteomes" id="UP001470230"/>
    </source>
</evidence>
<keyword evidence="1" id="KW-0479">Metal-binding</keyword>
<gene>
    <name evidence="5" type="ORF">M9Y10_020949</name>
</gene>
<organism evidence="5 6">
    <name type="scientific">Tritrichomonas musculus</name>
    <dbReference type="NCBI Taxonomy" id="1915356"/>
    <lineage>
        <taxon>Eukaryota</taxon>
        <taxon>Metamonada</taxon>
        <taxon>Parabasalia</taxon>
        <taxon>Tritrichomonadida</taxon>
        <taxon>Tritrichomonadidae</taxon>
        <taxon>Tritrichomonas</taxon>
    </lineage>
</organism>
<evidence type="ECO:0000259" key="4">
    <source>
        <dbReference type="PROSITE" id="PS50157"/>
    </source>
</evidence>
<dbReference type="InterPro" id="IPR001841">
    <property type="entry name" value="Znf_RING"/>
</dbReference>
<reference evidence="5 6" key="1">
    <citation type="submission" date="2024-04" db="EMBL/GenBank/DDBJ databases">
        <title>Tritrichomonas musculus Genome.</title>
        <authorList>
            <person name="Alves-Ferreira E."/>
            <person name="Grigg M."/>
            <person name="Lorenzi H."/>
            <person name="Galac M."/>
        </authorList>
    </citation>
    <scope>NUCLEOTIDE SEQUENCE [LARGE SCALE GENOMIC DNA]</scope>
    <source>
        <strain evidence="5 6">EAF2021</strain>
    </source>
</reference>
<dbReference type="Pfam" id="PF13920">
    <property type="entry name" value="zf-C3HC4_3"/>
    <property type="match status" value="1"/>
</dbReference>
<dbReference type="SUPFAM" id="SSF57850">
    <property type="entry name" value="RING/U-box"/>
    <property type="match status" value="1"/>
</dbReference>
<feature type="domain" description="RING-type" evidence="3">
    <location>
        <begin position="13"/>
        <end position="54"/>
    </location>
</feature>
<dbReference type="PROSITE" id="PS00028">
    <property type="entry name" value="ZINC_FINGER_C2H2_1"/>
    <property type="match status" value="1"/>
</dbReference>
<evidence type="ECO:0000256" key="2">
    <source>
        <dbReference type="SAM" id="MobiDB-lite"/>
    </source>
</evidence>
<evidence type="ECO:0000259" key="3">
    <source>
        <dbReference type="PROSITE" id="PS50089"/>
    </source>
</evidence>
<evidence type="ECO:0000256" key="1">
    <source>
        <dbReference type="PROSITE-ProRule" id="PRU00042"/>
    </source>
</evidence>
<sequence length="422" mass="48770">MTESSTPDIIEDCLICLEPLTKRLLLPCNHSPTCVKCFITYNSCYGKRICPFCQREVNSDPIVTDSLSNSTYEEELQKGYKHDNQFHIFYKDQSVIDELKSFQQYQCKKCNETFKNFYLLNKHLKTHKMTTCKICHNSKRFLPSQTPQFTQNEIKRHLHQHPKCPVCPFAAFDQCQLNEHMRENHFRCEICADQGKILWFPNLDLLQVHLHTHHYACEDPMCVQQGVIAFATEFELQMHQIKVHGAKIPLTVDFKDNEAEQNEVDYKSEHRRRITLAKKKLGQTLRNVLHNQNDVQSVFDSLQDLQTQKISVKQFLTQLNQVCQKSTDAVFCDVVAAIGNARIRASVIKERQGINQNNDQNCHKQNYPTINTNAEKSHNHTCKCCRSSDDDDNNNSNVNQKTVNSNNAGGKKKAKKIVISSF</sequence>
<dbReference type="Proteomes" id="UP001470230">
    <property type="component" value="Unassembled WGS sequence"/>
</dbReference>
<feature type="domain" description="C2H2-type" evidence="4">
    <location>
        <begin position="105"/>
        <end position="127"/>
    </location>
</feature>
<keyword evidence="1" id="KW-0863">Zinc-finger</keyword>
<protein>
    <recommendedName>
        <fullName evidence="7">Zinc finger, C2H2 type family protein</fullName>
    </recommendedName>
</protein>
<dbReference type="PROSITE" id="PS50157">
    <property type="entry name" value="ZINC_FINGER_C2H2_2"/>
    <property type="match status" value="1"/>
</dbReference>
<comment type="caution">
    <text evidence="5">The sequence shown here is derived from an EMBL/GenBank/DDBJ whole genome shotgun (WGS) entry which is preliminary data.</text>
</comment>
<feature type="region of interest" description="Disordered" evidence="2">
    <location>
        <begin position="381"/>
        <end position="422"/>
    </location>
</feature>
<feature type="compositionally biased region" description="Low complexity" evidence="2">
    <location>
        <begin position="394"/>
        <end position="409"/>
    </location>
</feature>
<dbReference type="Gene3D" id="3.30.40.10">
    <property type="entry name" value="Zinc/RING finger domain, C3HC4 (zinc finger)"/>
    <property type="match status" value="1"/>
</dbReference>
<dbReference type="EMBL" id="JAPFFF010000030">
    <property type="protein sequence ID" value="KAK8846004.1"/>
    <property type="molecule type" value="Genomic_DNA"/>
</dbReference>
<evidence type="ECO:0008006" key="7">
    <source>
        <dbReference type="Google" id="ProtNLM"/>
    </source>
</evidence>
<dbReference type="PANTHER" id="PTHR22938:SF0">
    <property type="entry name" value="E3 UBIQUITIN-PROTEIN LIGASE ZNF598"/>
    <property type="match status" value="1"/>
</dbReference>
<dbReference type="SMART" id="SM00355">
    <property type="entry name" value="ZnF_C2H2"/>
    <property type="match status" value="4"/>
</dbReference>
<evidence type="ECO:0000313" key="5">
    <source>
        <dbReference type="EMBL" id="KAK8846004.1"/>
    </source>
</evidence>
<dbReference type="InterPro" id="IPR044288">
    <property type="entry name" value="ZNF598/HEL2"/>
</dbReference>
<keyword evidence="6" id="KW-1185">Reference proteome</keyword>
<accession>A0ABR2HEZ1</accession>
<name>A0ABR2HEZ1_9EUKA</name>
<dbReference type="PANTHER" id="PTHR22938">
    <property type="entry name" value="ZINC FINGER PROTEIN 598"/>
    <property type="match status" value="1"/>
</dbReference>
<proteinExistence type="predicted"/>
<dbReference type="InterPro" id="IPR013083">
    <property type="entry name" value="Znf_RING/FYVE/PHD"/>
</dbReference>
<keyword evidence="1" id="KW-0862">Zinc</keyword>